<feature type="chain" id="PRO_5043891130" description="Glycoside hydrolase family 42 N-terminal domain-containing protein" evidence="1">
    <location>
        <begin position="23"/>
        <end position="390"/>
    </location>
</feature>
<sequence length="390" mass="43338">MKSYRFVLGMITAVLMIASVQGSQEAESSNAWRVGRFAEKDFFPIAVWLQNPANAPRYQAAGINLYVGLWRGPTGEQLRALREADMPVICHQNAVGLANRDDPIIAAWMHGDEPDNAQSLGEGKGYGPPIPPAKIVEDYQRLRAADPSRPVFLNLGQGVAWDNWHGRGVRTNHPEDYPQYIQGCDIVSFDIYPATHSSPQVAGQLDYVARGVSRLVEWTGGRKGVWNCIECTQINHPTRKPTPHQVRSEVWMALVHGSQGLIYFVHEWQPRFNEAALLADAEMLEAVTRINRRIGQLAPVLNGPTISDGIQVISSRPEVPIAAMMKRHEGKTYVFAVTMCDEAASAEFRIDGLTGLRTVIVLDENRTLASTDGVFTDDFAPWDVHLYEIP</sequence>
<proteinExistence type="predicted"/>
<dbReference type="Proteomes" id="UP001431776">
    <property type="component" value="Unassembled WGS sequence"/>
</dbReference>
<feature type="signal peptide" evidence="1">
    <location>
        <begin position="1"/>
        <end position="22"/>
    </location>
</feature>
<comment type="caution">
    <text evidence="2">The sequence shown here is derived from an EMBL/GenBank/DDBJ whole genome shotgun (WGS) entry which is preliminary data.</text>
</comment>
<gene>
    <name evidence="2" type="ORF">QJ522_14905</name>
</gene>
<dbReference type="AlphaFoldDB" id="A0AAW6U348"/>
<protein>
    <recommendedName>
        <fullName evidence="4">Glycoside hydrolase family 42 N-terminal domain-containing protein</fullName>
    </recommendedName>
</protein>
<evidence type="ECO:0000313" key="2">
    <source>
        <dbReference type="EMBL" id="MDI6450348.1"/>
    </source>
</evidence>
<reference evidence="2" key="1">
    <citation type="submission" date="2023-05" db="EMBL/GenBank/DDBJ databases">
        <title>Anaerotaeda fermentans gen. nov., sp. nov., a novel anaerobic planctomycete of the new family within the order Sedimentisphaerales isolated from Taman Peninsula, Russia.</title>
        <authorList>
            <person name="Khomyakova M.A."/>
            <person name="Merkel A.Y."/>
            <person name="Slobodkin A.I."/>
        </authorList>
    </citation>
    <scope>NUCLEOTIDE SEQUENCE</scope>
    <source>
        <strain evidence="2">M17dextr</strain>
    </source>
</reference>
<dbReference type="EMBL" id="JASCXX010000019">
    <property type="protein sequence ID" value="MDI6450348.1"/>
    <property type="molecule type" value="Genomic_DNA"/>
</dbReference>
<keyword evidence="3" id="KW-1185">Reference proteome</keyword>
<accession>A0AAW6U348</accession>
<organism evidence="2 3">
    <name type="scientific">Anaerobaca lacustris</name>
    <dbReference type="NCBI Taxonomy" id="3044600"/>
    <lineage>
        <taxon>Bacteria</taxon>
        <taxon>Pseudomonadati</taxon>
        <taxon>Planctomycetota</taxon>
        <taxon>Phycisphaerae</taxon>
        <taxon>Sedimentisphaerales</taxon>
        <taxon>Anaerobacaceae</taxon>
        <taxon>Anaerobaca</taxon>
    </lineage>
</organism>
<dbReference type="RefSeq" id="WP_349245758.1">
    <property type="nucleotide sequence ID" value="NZ_JASCXX010000019.1"/>
</dbReference>
<evidence type="ECO:0000256" key="1">
    <source>
        <dbReference type="SAM" id="SignalP"/>
    </source>
</evidence>
<keyword evidence="1" id="KW-0732">Signal</keyword>
<dbReference type="InterPro" id="IPR017853">
    <property type="entry name" value="GH"/>
</dbReference>
<dbReference type="Gene3D" id="3.20.20.80">
    <property type="entry name" value="Glycosidases"/>
    <property type="match status" value="1"/>
</dbReference>
<name>A0AAW6U348_9BACT</name>
<evidence type="ECO:0008006" key="4">
    <source>
        <dbReference type="Google" id="ProtNLM"/>
    </source>
</evidence>
<evidence type="ECO:0000313" key="3">
    <source>
        <dbReference type="Proteomes" id="UP001431776"/>
    </source>
</evidence>
<dbReference type="SUPFAM" id="SSF51445">
    <property type="entry name" value="(Trans)glycosidases"/>
    <property type="match status" value="1"/>
</dbReference>